<evidence type="ECO:0000313" key="8">
    <source>
        <dbReference type="EMBL" id="CAL4797895.1"/>
    </source>
</evidence>
<comment type="caution">
    <text evidence="6">The sequence shown here is derived from an EMBL/GenBank/DDBJ whole genome shotgun (WGS) entry which is preliminary data.</text>
</comment>
<keyword evidence="4" id="KW-0472">Membrane</keyword>
<comment type="similarity">
    <text evidence="1">Belongs to the methyltransferase superfamily.</text>
</comment>
<keyword evidence="9" id="KW-1185">Reference proteome</keyword>
<dbReference type="GO" id="GO:0008757">
    <property type="term" value="F:S-adenosylmethionine-dependent methyltransferase activity"/>
    <property type="evidence" value="ECO:0007669"/>
    <property type="project" value="InterPro"/>
</dbReference>
<dbReference type="OrthoDB" id="436731at2759"/>
<dbReference type="EMBL" id="CAMXCT030004857">
    <property type="protein sequence ID" value="CAL4797895.1"/>
    <property type="molecule type" value="Genomic_DNA"/>
</dbReference>
<keyword evidence="3" id="KW-0808">Transferase</keyword>
<organism evidence="6">
    <name type="scientific">Cladocopium goreaui</name>
    <dbReference type="NCBI Taxonomy" id="2562237"/>
    <lineage>
        <taxon>Eukaryota</taxon>
        <taxon>Sar</taxon>
        <taxon>Alveolata</taxon>
        <taxon>Dinophyceae</taxon>
        <taxon>Suessiales</taxon>
        <taxon>Symbiodiniaceae</taxon>
        <taxon>Cladocopium</taxon>
    </lineage>
</organism>
<evidence type="ECO:0000259" key="5">
    <source>
        <dbReference type="Pfam" id="PF08241"/>
    </source>
</evidence>
<evidence type="ECO:0000256" key="4">
    <source>
        <dbReference type="SAM" id="Phobius"/>
    </source>
</evidence>
<dbReference type="InterPro" id="IPR051419">
    <property type="entry name" value="Lys/N-term_MeTrsfase_sf"/>
</dbReference>
<dbReference type="InterPro" id="IPR029063">
    <property type="entry name" value="SAM-dependent_MTases_sf"/>
</dbReference>
<evidence type="ECO:0000313" key="6">
    <source>
        <dbReference type="EMBL" id="CAI4010583.1"/>
    </source>
</evidence>
<reference evidence="6" key="1">
    <citation type="submission" date="2022-10" db="EMBL/GenBank/DDBJ databases">
        <authorList>
            <person name="Chen Y."/>
            <person name="Dougan E. K."/>
            <person name="Chan C."/>
            <person name="Rhodes N."/>
            <person name="Thang M."/>
        </authorList>
    </citation>
    <scope>NUCLEOTIDE SEQUENCE</scope>
</reference>
<keyword evidence="2 8" id="KW-0489">Methyltransferase</keyword>
<keyword evidence="4" id="KW-1133">Transmembrane helix</keyword>
<dbReference type="EMBL" id="CAMXCT020004857">
    <property type="protein sequence ID" value="CAL1163958.1"/>
    <property type="molecule type" value="Genomic_DNA"/>
</dbReference>
<gene>
    <name evidence="6" type="ORF">C1SCF055_LOCUS35841</name>
</gene>
<dbReference type="InterPro" id="IPR013216">
    <property type="entry name" value="Methyltransf_11"/>
</dbReference>
<dbReference type="Pfam" id="PF08241">
    <property type="entry name" value="Methyltransf_11"/>
    <property type="match status" value="1"/>
</dbReference>
<evidence type="ECO:0000256" key="2">
    <source>
        <dbReference type="ARBA" id="ARBA00022603"/>
    </source>
</evidence>
<evidence type="ECO:0000313" key="7">
    <source>
        <dbReference type="EMBL" id="CAL1163958.1"/>
    </source>
</evidence>
<keyword evidence="4" id="KW-0812">Transmembrane</keyword>
<dbReference type="SUPFAM" id="SSF53335">
    <property type="entry name" value="S-adenosyl-L-methionine-dependent methyltransferases"/>
    <property type="match status" value="1"/>
</dbReference>
<reference evidence="7" key="2">
    <citation type="submission" date="2024-04" db="EMBL/GenBank/DDBJ databases">
        <authorList>
            <person name="Chen Y."/>
            <person name="Shah S."/>
            <person name="Dougan E. K."/>
            <person name="Thang M."/>
            <person name="Chan C."/>
        </authorList>
    </citation>
    <scope>NUCLEOTIDE SEQUENCE [LARGE SCALE GENOMIC DNA]</scope>
</reference>
<feature type="transmembrane region" description="Helical" evidence="4">
    <location>
        <begin position="195"/>
        <end position="220"/>
    </location>
</feature>
<proteinExistence type="inferred from homology"/>
<dbReference type="PANTHER" id="PTHR12176">
    <property type="entry name" value="SAM-DEPENDENT METHYLTRANSFERASE SUPERFAMILY PROTEIN"/>
    <property type="match status" value="1"/>
</dbReference>
<dbReference type="Gene3D" id="3.40.50.150">
    <property type="entry name" value="Vaccinia Virus protein VP39"/>
    <property type="match status" value="1"/>
</dbReference>
<name>A0A9P1DI42_9DINO</name>
<evidence type="ECO:0000256" key="3">
    <source>
        <dbReference type="ARBA" id="ARBA00022679"/>
    </source>
</evidence>
<dbReference type="PANTHER" id="PTHR12176:SF79">
    <property type="entry name" value="METHYLTRANSFERASE TYPE 11 DOMAIN-CONTAINING PROTEIN"/>
    <property type="match status" value="1"/>
</dbReference>
<feature type="domain" description="Methyltransferase type 11" evidence="5">
    <location>
        <begin position="97"/>
        <end position="172"/>
    </location>
</feature>
<dbReference type="GO" id="GO:0032259">
    <property type="term" value="P:methylation"/>
    <property type="evidence" value="ECO:0007669"/>
    <property type="project" value="UniProtKB-KW"/>
</dbReference>
<evidence type="ECO:0000313" key="9">
    <source>
        <dbReference type="Proteomes" id="UP001152797"/>
    </source>
</evidence>
<accession>A0A9P1DI42</accession>
<sequence length="356" mass="38790">MWLKSAVSRCCRITSSKTGACVAGKRSMGLEPNGGEATDAKKDVEEAQVTPGYGDGTGYWNKRYRADPAPFEWLESFVELESLIKEATTGRLDAAILHVGCGNSLLPEAMYDHGYKDITNIDNAEVCIQQMATRNKTIRPELKWLEMDATSTGLSESSFDTVIDKSVLDTFACGAKSAQTAWHVRPPQLLEQSRGAYATCVLCLLTIILAGLLLCTLHTFGIVASADTSRCPQDFLGRYAGCQARQDIKALLSFVLGTLVIVATPGPWSPELSSSMAQGNMRDTLLYFRLLAAELSEKNVLVALTGELPRDSRLRVEYFKGKGLNFAIKQVPIPVKIPGGSVHYAYLLRKGVTGRP</sequence>
<evidence type="ECO:0000256" key="1">
    <source>
        <dbReference type="ARBA" id="ARBA00008361"/>
    </source>
</evidence>
<protein>
    <submittedName>
        <fullName evidence="8">EEF1A lysine and N-terminal methyltransferase (EEF1A-KNMT) (Methyltransferase-like protein 13)</fullName>
    </submittedName>
</protein>
<dbReference type="AlphaFoldDB" id="A0A9P1DI42"/>
<dbReference type="Proteomes" id="UP001152797">
    <property type="component" value="Unassembled WGS sequence"/>
</dbReference>
<dbReference type="EMBL" id="CAMXCT010004857">
    <property type="protein sequence ID" value="CAI4010583.1"/>
    <property type="molecule type" value="Genomic_DNA"/>
</dbReference>